<accession>A0ABQ8SP12</accession>
<gene>
    <name evidence="3" type="ORF">ANN_18309</name>
</gene>
<evidence type="ECO:0000313" key="4">
    <source>
        <dbReference type="Proteomes" id="UP001148838"/>
    </source>
</evidence>
<dbReference type="Pfam" id="PF00078">
    <property type="entry name" value="RVT_1"/>
    <property type="match status" value="1"/>
</dbReference>
<protein>
    <recommendedName>
        <fullName evidence="2">Reverse transcriptase domain-containing protein</fullName>
    </recommendedName>
</protein>
<dbReference type="PANTHER" id="PTHR47027">
    <property type="entry name" value="REVERSE TRANSCRIPTASE DOMAIN-CONTAINING PROTEIN"/>
    <property type="match status" value="1"/>
</dbReference>
<dbReference type="InterPro" id="IPR000477">
    <property type="entry name" value="RT_dom"/>
</dbReference>
<dbReference type="PANTHER" id="PTHR47027:SF20">
    <property type="entry name" value="REVERSE TRANSCRIPTASE-LIKE PROTEIN WITH RNA-DIRECTED DNA POLYMERASE DOMAIN"/>
    <property type="match status" value="1"/>
</dbReference>
<dbReference type="EMBL" id="JAJSOF020000023">
    <property type="protein sequence ID" value="KAJ4435693.1"/>
    <property type="molecule type" value="Genomic_DNA"/>
</dbReference>
<feature type="region of interest" description="Disordered" evidence="1">
    <location>
        <begin position="148"/>
        <end position="168"/>
    </location>
</feature>
<keyword evidence="4" id="KW-1185">Reference proteome</keyword>
<dbReference type="Proteomes" id="UP001148838">
    <property type="component" value="Unassembled WGS sequence"/>
</dbReference>
<feature type="domain" description="Reverse transcriptase" evidence="2">
    <location>
        <begin position="19"/>
        <end position="117"/>
    </location>
</feature>
<feature type="compositionally biased region" description="Polar residues" evidence="1">
    <location>
        <begin position="158"/>
        <end position="168"/>
    </location>
</feature>
<evidence type="ECO:0000256" key="1">
    <source>
        <dbReference type="SAM" id="MobiDB-lite"/>
    </source>
</evidence>
<sequence length="168" mass="18880">MEVDRNILETIEGKGLSWYGHLKPMTENRTSWKMLNWTAEETRGRGSEIGRGVQQGCPLSSTLFNIYLENVVKNCFQNMGGVKVGGRKIKCIRFVDDMALLAEEKTIVRDMLLELNDNCECVIHVLVKEIASRRQSFPQQGAKVRPVLNVDPKMSGSGDRSMSCNAND</sequence>
<evidence type="ECO:0000259" key="2">
    <source>
        <dbReference type="Pfam" id="PF00078"/>
    </source>
</evidence>
<comment type="caution">
    <text evidence="3">The sequence shown here is derived from an EMBL/GenBank/DDBJ whole genome shotgun (WGS) entry which is preliminary data.</text>
</comment>
<organism evidence="3 4">
    <name type="scientific">Periplaneta americana</name>
    <name type="common">American cockroach</name>
    <name type="synonym">Blatta americana</name>
    <dbReference type="NCBI Taxonomy" id="6978"/>
    <lineage>
        <taxon>Eukaryota</taxon>
        <taxon>Metazoa</taxon>
        <taxon>Ecdysozoa</taxon>
        <taxon>Arthropoda</taxon>
        <taxon>Hexapoda</taxon>
        <taxon>Insecta</taxon>
        <taxon>Pterygota</taxon>
        <taxon>Neoptera</taxon>
        <taxon>Polyneoptera</taxon>
        <taxon>Dictyoptera</taxon>
        <taxon>Blattodea</taxon>
        <taxon>Blattoidea</taxon>
        <taxon>Blattidae</taxon>
        <taxon>Blattinae</taxon>
        <taxon>Periplaneta</taxon>
    </lineage>
</organism>
<evidence type="ECO:0000313" key="3">
    <source>
        <dbReference type="EMBL" id="KAJ4435693.1"/>
    </source>
</evidence>
<proteinExistence type="predicted"/>
<reference evidence="3 4" key="1">
    <citation type="journal article" date="2022" name="Allergy">
        <title>Genome assembly and annotation of Periplaneta americana reveal a comprehensive cockroach allergen profile.</title>
        <authorList>
            <person name="Wang L."/>
            <person name="Xiong Q."/>
            <person name="Saelim N."/>
            <person name="Wang L."/>
            <person name="Nong W."/>
            <person name="Wan A.T."/>
            <person name="Shi M."/>
            <person name="Liu X."/>
            <person name="Cao Q."/>
            <person name="Hui J.H.L."/>
            <person name="Sookrung N."/>
            <person name="Leung T.F."/>
            <person name="Tungtrongchitr A."/>
            <person name="Tsui S.K.W."/>
        </authorList>
    </citation>
    <scope>NUCLEOTIDE SEQUENCE [LARGE SCALE GENOMIC DNA]</scope>
    <source>
        <strain evidence="3">PWHHKU_190912</strain>
    </source>
</reference>
<name>A0ABQ8SP12_PERAM</name>